<dbReference type="AlphaFoldDB" id="A0A963YXF3"/>
<gene>
    <name evidence="2" type="ORF">ACELLULO517_02010</name>
</gene>
<keyword evidence="1" id="KW-0472">Membrane</keyword>
<evidence type="ECO:0000313" key="2">
    <source>
        <dbReference type="EMBL" id="MCB8878992.1"/>
    </source>
</evidence>
<organism evidence="2 3">
    <name type="scientific">Acidisoma cellulosilyticum</name>
    <dbReference type="NCBI Taxonomy" id="2802395"/>
    <lineage>
        <taxon>Bacteria</taxon>
        <taxon>Pseudomonadati</taxon>
        <taxon>Pseudomonadota</taxon>
        <taxon>Alphaproteobacteria</taxon>
        <taxon>Acetobacterales</taxon>
        <taxon>Acidocellaceae</taxon>
        <taxon>Acidisoma</taxon>
    </lineage>
</organism>
<sequence>MLRVVIGLVIPFIAVALMVPLANEVSWTLWNIPFLYLWMFAWFILTAICLAICWFCFDRHRPDSV</sequence>
<protein>
    <submittedName>
        <fullName evidence="2">DUF3311 domain-containing protein</fullName>
    </submittedName>
</protein>
<comment type="caution">
    <text evidence="2">The sequence shown here is derived from an EMBL/GenBank/DDBJ whole genome shotgun (WGS) entry which is preliminary data.</text>
</comment>
<dbReference type="InterPro" id="IPR021741">
    <property type="entry name" value="DUF3311"/>
</dbReference>
<reference evidence="2 3" key="1">
    <citation type="journal article" date="2021" name="Microorganisms">
        <title>Acidisoma silvae sp. nov. and Acidisomacellulosilytica sp. nov., Two Acidophilic Bacteria Isolated from Decaying Wood, Hydrolyzing Cellulose and Producing Poly-3-hydroxybutyrate.</title>
        <authorList>
            <person name="Mieszkin S."/>
            <person name="Pouder E."/>
            <person name="Uroz S."/>
            <person name="Simon-Colin C."/>
            <person name="Alain K."/>
        </authorList>
    </citation>
    <scope>NUCLEOTIDE SEQUENCE [LARGE SCALE GENOMIC DNA]</scope>
    <source>
        <strain evidence="2 3">HW T5.17</strain>
    </source>
</reference>
<name>A0A963YXF3_9PROT</name>
<keyword evidence="1" id="KW-0812">Transmembrane</keyword>
<feature type="transmembrane region" description="Helical" evidence="1">
    <location>
        <begin position="34"/>
        <end position="57"/>
    </location>
</feature>
<dbReference type="EMBL" id="JAESVA010000001">
    <property type="protein sequence ID" value="MCB8878992.1"/>
    <property type="molecule type" value="Genomic_DNA"/>
</dbReference>
<dbReference type="Pfam" id="PF11755">
    <property type="entry name" value="DUF3311"/>
    <property type="match status" value="1"/>
</dbReference>
<proteinExistence type="predicted"/>
<evidence type="ECO:0000256" key="1">
    <source>
        <dbReference type="SAM" id="Phobius"/>
    </source>
</evidence>
<evidence type="ECO:0000313" key="3">
    <source>
        <dbReference type="Proteomes" id="UP000721844"/>
    </source>
</evidence>
<dbReference type="RefSeq" id="WP_227305436.1">
    <property type="nucleotide sequence ID" value="NZ_JAESVA010000001.1"/>
</dbReference>
<keyword evidence="3" id="KW-1185">Reference proteome</keyword>
<accession>A0A963YXF3</accession>
<dbReference type="Proteomes" id="UP000721844">
    <property type="component" value="Unassembled WGS sequence"/>
</dbReference>
<keyword evidence="1" id="KW-1133">Transmembrane helix</keyword>